<comment type="caution">
    <text evidence="2">The sequence shown here is derived from an EMBL/GenBank/DDBJ whole genome shotgun (WGS) entry which is preliminary data.</text>
</comment>
<dbReference type="Proteomes" id="UP000261231">
    <property type="component" value="Unassembled WGS sequence"/>
</dbReference>
<dbReference type="RefSeq" id="WP_117540563.1">
    <property type="nucleotide sequence ID" value="NZ_QVFD01000010.1"/>
</dbReference>
<feature type="transmembrane region" description="Helical" evidence="1">
    <location>
        <begin position="179"/>
        <end position="200"/>
    </location>
</feature>
<dbReference type="AlphaFoldDB" id="A0A3E2XKF5"/>
<dbReference type="PANTHER" id="PTHR30354">
    <property type="entry name" value="GNT FAMILY GLUCONATE TRANSPORTER"/>
    <property type="match status" value="1"/>
</dbReference>
<name>A0A3E2XKF5_9FIRM</name>
<evidence type="ECO:0000313" key="2">
    <source>
        <dbReference type="EMBL" id="RGC45844.1"/>
    </source>
</evidence>
<organism evidence="2 3">
    <name type="scientific">Coprococcus catus</name>
    <dbReference type="NCBI Taxonomy" id="116085"/>
    <lineage>
        <taxon>Bacteria</taxon>
        <taxon>Bacillati</taxon>
        <taxon>Bacillota</taxon>
        <taxon>Clostridia</taxon>
        <taxon>Lachnospirales</taxon>
        <taxon>Lachnospiraceae</taxon>
        <taxon>Coprococcus</taxon>
    </lineage>
</organism>
<dbReference type="PANTHER" id="PTHR30354:SF7">
    <property type="entry name" value="BLL7963 PROTEIN"/>
    <property type="match status" value="1"/>
</dbReference>
<proteinExistence type="predicted"/>
<feature type="transmembrane region" description="Helical" evidence="1">
    <location>
        <begin position="260"/>
        <end position="280"/>
    </location>
</feature>
<dbReference type="EMBL" id="QVFD01000010">
    <property type="protein sequence ID" value="RGC45844.1"/>
    <property type="molecule type" value="Genomic_DNA"/>
</dbReference>
<feature type="transmembrane region" description="Helical" evidence="1">
    <location>
        <begin position="101"/>
        <end position="129"/>
    </location>
</feature>
<dbReference type="InterPro" id="IPR003474">
    <property type="entry name" value="Glcn_transporter"/>
</dbReference>
<dbReference type="GO" id="GO:0015128">
    <property type="term" value="F:gluconate transmembrane transporter activity"/>
    <property type="evidence" value="ECO:0007669"/>
    <property type="project" value="InterPro"/>
</dbReference>
<feature type="transmembrane region" description="Helical" evidence="1">
    <location>
        <begin position="333"/>
        <end position="358"/>
    </location>
</feature>
<evidence type="ECO:0000313" key="3">
    <source>
        <dbReference type="Proteomes" id="UP000261231"/>
    </source>
</evidence>
<keyword evidence="3" id="KW-1185">Reference proteome</keyword>
<feature type="transmembrane region" description="Helical" evidence="1">
    <location>
        <begin position="233"/>
        <end position="253"/>
    </location>
</feature>
<feature type="transmembrane region" description="Helical" evidence="1">
    <location>
        <begin position="30"/>
        <end position="55"/>
    </location>
</feature>
<accession>A0A3E2XKF5</accession>
<dbReference type="OrthoDB" id="86125at2"/>
<feature type="transmembrane region" description="Helical" evidence="1">
    <location>
        <begin position="292"/>
        <end position="312"/>
    </location>
</feature>
<keyword evidence="1" id="KW-0812">Transmembrane</keyword>
<feature type="transmembrane region" description="Helical" evidence="1">
    <location>
        <begin position="61"/>
        <end position="80"/>
    </location>
</feature>
<feature type="transmembrane region" description="Helical" evidence="1">
    <location>
        <begin position="411"/>
        <end position="436"/>
    </location>
</feature>
<feature type="transmembrane region" description="Helical" evidence="1">
    <location>
        <begin position="6"/>
        <end position="23"/>
    </location>
</feature>
<protein>
    <submittedName>
        <fullName evidence="2">GntP family permease</fullName>
    </submittedName>
</protein>
<keyword evidence="1" id="KW-1133">Transmembrane helix</keyword>
<gene>
    <name evidence="2" type="ORF">DW747_10855</name>
</gene>
<sequence>MNYIAVSLGVIVVAFVLFFFLSFKGVNLFATVLLCTALVAMVTQEGLASIFTVFMPSVGNVFATYFLMYTLGGAFGYCLMESGLGASIAKHLIRVFGEKGIAVVLYFITCLLVAGGVSSYQFAILAIALPVLKQANLPKKVALAAMSAGGGSVIYGTLIGMPTALNLAPTTFLGTSTTAGPVISIICSAFSVAFVVWYLLYLSKRCRAKGEEFVAHPEDTFVAENDEQLPPAWKGYACIACIIGLSLLFQYALKLSALQAVVYAQVLSIVFCFLLVKKAFLPHLLDTCTKGFQSSVIPLILIAFVCGYGTVVQKTAAFQWIVNAVMSMNMHPYLLTFVAVNLLSGMTANGVAGVNLYLQTFGPGLMSDPTVNLGVIHRLASISGSGFDSLPHNGAISFQLSVFRLSYREGYFQQFMCSVLVNLLAGVIAVIVAMLFF</sequence>
<evidence type="ECO:0000256" key="1">
    <source>
        <dbReference type="SAM" id="Phobius"/>
    </source>
</evidence>
<keyword evidence="1" id="KW-0472">Membrane</keyword>
<feature type="transmembrane region" description="Helical" evidence="1">
    <location>
        <begin position="141"/>
        <end position="167"/>
    </location>
</feature>
<dbReference type="GO" id="GO:0005886">
    <property type="term" value="C:plasma membrane"/>
    <property type="evidence" value="ECO:0007669"/>
    <property type="project" value="TreeGrafter"/>
</dbReference>
<reference evidence="2 3" key="1">
    <citation type="submission" date="2018-08" db="EMBL/GenBank/DDBJ databases">
        <title>A genome reference for cultivated species of the human gut microbiota.</title>
        <authorList>
            <person name="Zou Y."/>
            <person name="Xue W."/>
            <person name="Luo G."/>
        </authorList>
    </citation>
    <scope>NUCLEOTIDE SEQUENCE [LARGE SCALE GENOMIC DNA]</scope>
    <source>
        <strain evidence="2 3">AM28-39</strain>
    </source>
</reference>